<name>A0ABS5GFS5_9BRAD</name>
<protein>
    <submittedName>
        <fullName evidence="1">Uncharacterized protein</fullName>
    </submittedName>
</protein>
<evidence type="ECO:0000313" key="1">
    <source>
        <dbReference type="EMBL" id="MBR1140177.1"/>
    </source>
</evidence>
<organism evidence="1 2">
    <name type="scientific">Bradyrhizobium denitrificans</name>
    <dbReference type="NCBI Taxonomy" id="2734912"/>
    <lineage>
        <taxon>Bacteria</taxon>
        <taxon>Pseudomonadati</taxon>
        <taxon>Pseudomonadota</taxon>
        <taxon>Alphaproteobacteria</taxon>
        <taxon>Hyphomicrobiales</taxon>
        <taxon>Nitrobacteraceae</taxon>
        <taxon>Bradyrhizobium</taxon>
    </lineage>
</organism>
<evidence type="ECO:0000313" key="2">
    <source>
        <dbReference type="Proteomes" id="UP001314635"/>
    </source>
</evidence>
<sequence>MTDATTRAMPSALPPSEAELAEWRALSREEQLARYREVLQHPDCQRITSSTMSDIRAEAQRRVAARRG</sequence>
<gene>
    <name evidence="1" type="ORF">JQ619_30905</name>
</gene>
<reference evidence="2" key="1">
    <citation type="journal article" date="2021" name="ISME J.">
        <title>Evolutionary origin and ecological implication of a unique nif island in free-living Bradyrhizobium lineages.</title>
        <authorList>
            <person name="Tao J."/>
        </authorList>
    </citation>
    <scope>NUCLEOTIDE SEQUENCE [LARGE SCALE GENOMIC DNA]</scope>
    <source>
        <strain evidence="2">SZCCT0094</strain>
    </source>
</reference>
<keyword evidence="2" id="KW-1185">Reference proteome</keyword>
<accession>A0ABS5GFS5</accession>
<dbReference type="EMBL" id="JAFCLK010000037">
    <property type="protein sequence ID" value="MBR1140177.1"/>
    <property type="molecule type" value="Genomic_DNA"/>
</dbReference>
<dbReference type="Proteomes" id="UP001314635">
    <property type="component" value="Unassembled WGS sequence"/>
</dbReference>
<comment type="caution">
    <text evidence="1">The sequence shown here is derived from an EMBL/GenBank/DDBJ whole genome shotgun (WGS) entry which is preliminary data.</text>
</comment>
<proteinExistence type="predicted"/>